<proteinExistence type="predicted"/>
<reference evidence="1 2" key="1">
    <citation type="journal article" date="2013" name="Genome Announc.">
        <title>Draft Genome Sequence of Rhodococcus opacus Strain M213 Shows a Diverse Catabolic Potential.</title>
        <authorList>
            <person name="Pathak A."/>
            <person name="Green S.J."/>
            <person name="Ogram A."/>
            <person name="Chauhan A."/>
        </authorList>
    </citation>
    <scope>NUCLEOTIDE SEQUENCE [LARGE SCALE GENOMIC DNA]</scope>
    <source>
        <strain evidence="1 2">M213</strain>
    </source>
</reference>
<dbReference type="Proteomes" id="UP000005951">
    <property type="component" value="Unassembled WGS sequence"/>
</dbReference>
<gene>
    <name evidence="1" type="ORF">WSS_A34767</name>
</gene>
<dbReference type="EMBL" id="AJYC02000122">
    <property type="protein sequence ID" value="EKT77984.1"/>
    <property type="molecule type" value="Genomic_DNA"/>
</dbReference>
<protein>
    <submittedName>
        <fullName evidence="1">Uncharacterized protein</fullName>
    </submittedName>
</protein>
<evidence type="ECO:0000313" key="1">
    <source>
        <dbReference type="EMBL" id="EKT77984.1"/>
    </source>
</evidence>
<dbReference type="AlphaFoldDB" id="K8X8Z0"/>
<name>K8X8Z0_RHOOP</name>
<accession>K8X8Z0</accession>
<organism evidence="1 2">
    <name type="scientific">Rhodococcus opacus M213</name>
    <dbReference type="NCBI Taxonomy" id="1129896"/>
    <lineage>
        <taxon>Bacteria</taxon>
        <taxon>Bacillati</taxon>
        <taxon>Actinomycetota</taxon>
        <taxon>Actinomycetes</taxon>
        <taxon>Mycobacteriales</taxon>
        <taxon>Nocardiaceae</taxon>
        <taxon>Rhodococcus</taxon>
    </lineage>
</organism>
<comment type="caution">
    <text evidence="1">The sequence shown here is derived from an EMBL/GenBank/DDBJ whole genome shotgun (WGS) entry which is preliminary data.</text>
</comment>
<evidence type="ECO:0000313" key="2">
    <source>
        <dbReference type="Proteomes" id="UP000005951"/>
    </source>
</evidence>
<sequence length="81" mass="9264">MDRTTLQVVLTLFSRAITGRVHHRRPRTVAAVTEVLFEKIEAGPYKLDVGALLYGHRWLWPRDADVLERSLAKKARPDGLQ</sequence>